<accession>X0YHS6</accession>
<evidence type="ECO:0000313" key="1">
    <source>
        <dbReference type="EMBL" id="GAG36376.1"/>
    </source>
</evidence>
<name>X0YHS6_9ZZZZ</name>
<dbReference type="EMBL" id="BARS01041822">
    <property type="protein sequence ID" value="GAG36376.1"/>
    <property type="molecule type" value="Genomic_DNA"/>
</dbReference>
<dbReference type="AlphaFoldDB" id="X0YHS6"/>
<gene>
    <name evidence="1" type="ORF">S01H1_63535</name>
</gene>
<proteinExistence type="predicted"/>
<reference evidence="1" key="1">
    <citation type="journal article" date="2014" name="Front. Microbiol.">
        <title>High frequency of phylogenetically diverse reductive dehalogenase-homologous genes in deep subseafloor sedimentary metagenomes.</title>
        <authorList>
            <person name="Kawai M."/>
            <person name="Futagami T."/>
            <person name="Toyoda A."/>
            <person name="Takaki Y."/>
            <person name="Nishi S."/>
            <person name="Hori S."/>
            <person name="Arai W."/>
            <person name="Tsubouchi T."/>
            <person name="Morono Y."/>
            <person name="Uchiyama I."/>
            <person name="Ito T."/>
            <person name="Fujiyama A."/>
            <person name="Inagaki F."/>
            <person name="Takami H."/>
        </authorList>
    </citation>
    <scope>NUCLEOTIDE SEQUENCE</scope>
    <source>
        <strain evidence="1">Expedition CK06-06</strain>
    </source>
</reference>
<organism evidence="1">
    <name type="scientific">marine sediment metagenome</name>
    <dbReference type="NCBI Taxonomy" id="412755"/>
    <lineage>
        <taxon>unclassified sequences</taxon>
        <taxon>metagenomes</taxon>
        <taxon>ecological metagenomes</taxon>
    </lineage>
</organism>
<comment type="caution">
    <text evidence="1">The sequence shown here is derived from an EMBL/GenBank/DDBJ whole genome shotgun (WGS) entry which is preliminary data.</text>
</comment>
<protein>
    <submittedName>
        <fullName evidence="1">Uncharacterized protein</fullName>
    </submittedName>
</protein>
<sequence>MKKYGEFAMLDSLAIKYNYTHDQVFNLSWREAYTMMALGREQLYIETKASEMKRESEKNRT</sequence>